<dbReference type="EMBL" id="JADYXP020000017">
    <property type="protein sequence ID" value="KAL0107336.1"/>
    <property type="molecule type" value="Genomic_DNA"/>
</dbReference>
<dbReference type="Proteomes" id="UP001430953">
    <property type="component" value="Unassembled WGS sequence"/>
</dbReference>
<dbReference type="AlphaFoldDB" id="A0AAW2EY61"/>
<proteinExistence type="predicted"/>
<reference evidence="1 2" key="1">
    <citation type="submission" date="2023-03" db="EMBL/GenBank/DDBJ databases">
        <title>High recombination rates correlate with genetic variation in Cardiocondyla obscurior ants.</title>
        <authorList>
            <person name="Errbii M."/>
        </authorList>
    </citation>
    <scope>NUCLEOTIDE SEQUENCE [LARGE SCALE GENOMIC DNA]</scope>
    <source>
        <strain evidence="1">Alpha-2009</strain>
        <tissue evidence="1">Whole body</tissue>
    </source>
</reference>
<keyword evidence="2" id="KW-1185">Reference proteome</keyword>
<name>A0AAW2EY61_9HYME</name>
<accession>A0AAW2EY61</accession>
<comment type="caution">
    <text evidence="1">The sequence shown here is derived from an EMBL/GenBank/DDBJ whole genome shotgun (WGS) entry which is preliminary data.</text>
</comment>
<protein>
    <submittedName>
        <fullName evidence="1">Uncharacterized protein</fullName>
    </submittedName>
</protein>
<organism evidence="1 2">
    <name type="scientific">Cardiocondyla obscurior</name>
    <dbReference type="NCBI Taxonomy" id="286306"/>
    <lineage>
        <taxon>Eukaryota</taxon>
        <taxon>Metazoa</taxon>
        <taxon>Ecdysozoa</taxon>
        <taxon>Arthropoda</taxon>
        <taxon>Hexapoda</taxon>
        <taxon>Insecta</taxon>
        <taxon>Pterygota</taxon>
        <taxon>Neoptera</taxon>
        <taxon>Endopterygota</taxon>
        <taxon>Hymenoptera</taxon>
        <taxon>Apocrita</taxon>
        <taxon>Aculeata</taxon>
        <taxon>Formicoidea</taxon>
        <taxon>Formicidae</taxon>
        <taxon>Myrmicinae</taxon>
        <taxon>Cardiocondyla</taxon>
    </lineage>
</organism>
<evidence type="ECO:0000313" key="2">
    <source>
        <dbReference type="Proteomes" id="UP001430953"/>
    </source>
</evidence>
<evidence type="ECO:0000313" key="1">
    <source>
        <dbReference type="EMBL" id="KAL0107336.1"/>
    </source>
</evidence>
<sequence>MKKRSTLLPKSITYRQAQSAPVKFIINSAGFSSTYCPSPPFSLSFSLTHQFLPSASWRNGCANCYTGSKAYESDCLKNVT</sequence>
<gene>
    <name evidence="1" type="ORF">PUN28_015709</name>
</gene>